<sequence length="82" mass="9041">MAKEVIVINEPDEIAKDFEEGTLLQIAGKVFKVEEDSLYTSGCNECAFCDDIQLTEYCSSARCIGDTIDDSGCHFIEIGSHE</sequence>
<name>A0A8S5MCX1_9CAUD</name>
<proteinExistence type="predicted"/>
<accession>A0A8S5MCX1</accession>
<organism evidence="1">
    <name type="scientific">Siphoviridae sp. cttxG5</name>
    <dbReference type="NCBI Taxonomy" id="2826498"/>
    <lineage>
        <taxon>Viruses</taxon>
        <taxon>Duplodnaviria</taxon>
        <taxon>Heunggongvirae</taxon>
        <taxon>Uroviricota</taxon>
        <taxon>Caudoviricetes</taxon>
    </lineage>
</organism>
<evidence type="ECO:0000313" key="1">
    <source>
        <dbReference type="EMBL" id="DAD80185.1"/>
    </source>
</evidence>
<reference evidence="1" key="1">
    <citation type="journal article" date="2021" name="Proc. Natl. Acad. Sci. U.S.A.">
        <title>A Catalog of Tens of Thousands of Viruses from Human Metagenomes Reveals Hidden Associations with Chronic Diseases.</title>
        <authorList>
            <person name="Tisza M.J."/>
            <person name="Buck C.B."/>
        </authorList>
    </citation>
    <scope>NUCLEOTIDE SEQUENCE</scope>
    <source>
        <strain evidence="1">CttxG5</strain>
    </source>
</reference>
<dbReference type="EMBL" id="BK014881">
    <property type="protein sequence ID" value="DAD80185.1"/>
    <property type="molecule type" value="Genomic_DNA"/>
</dbReference>
<protein>
    <submittedName>
        <fullName evidence="1">Uncharacterized protein</fullName>
    </submittedName>
</protein>